<keyword evidence="8" id="KW-0732">Signal</keyword>
<feature type="signal peptide" evidence="8">
    <location>
        <begin position="1"/>
        <end position="22"/>
    </location>
</feature>
<evidence type="ECO:0000256" key="5">
    <source>
        <dbReference type="ARBA" id="ARBA00022833"/>
    </source>
</evidence>
<dbReference type="InterPro" id="IPR013083">
    <property type="entry name" value="Znf_RING/FYVE/PHD"/>
</dbReference>
<dbReference type="Pfam" id="PF13639">
    <property type="entry name" value="zf-RING_2"/>
    <property type="match status" value="1"/>
</dbReference>
<dbReference type="GO" id="GO:0008270">
    <property type="term" value="F:zinc ion binding"/>
    <property type="evidence" value="ECO:0007669"/>
    <property type="project" value="UniProtKB-KW"/>
</dbReference>
<dbReference type="EMBL" id="CM029043">
    <property type="protein sequence ID" value="KAG2610359.1"/>
    <property type="molecule type" value="Genomic_DNA"/>
</dbReference>
<dbReference type="InterPro" id="IPR001841">
    <property type="entry name" value="Znf_RING"/>
</dbReference>
<proteinExistence type="inferred from homology"/>
<dbReference type="Gene3D" id="3.30.40.10">
    <property type="entry name" value="Zinc/RING finger domain, C3HC4 (zinc finger)"/>
    <property type="match status" value="1"/>
</dbReference>
<dbReference type="InterPro" id="IPR053238">
    <property type="entry name" value="RING-H2_zinc_finger"/>
</dbReference>
<reference evidence="10 11" key="1">
    <citation type="submission" date="2020-05" db="EMBL/GenBank/DDBJ databases">
        <title>WGS assembly of Panicum virgatum.</title>
        <authorList>
            <person name="Lovell J.T."/>
            <person name="Jenkins J."/>
            <person name="Shu S."/>
            <person name="Juenger T.E."/>
            <person name="Schmutz J."/>
        </authorList>
    </citation>
    <scope>NUCLEOTIDE SEQUENCE [LARGE SCALE GENOMIC DNA]</scope>
    <source>
        <strain evidence="11">cv. AP13</strain>
    </source>
</reference>
<evidence type="ECO:0000256" key="6">
    <source>
        <dbReference type="ARBA" id="ARBA00024209"/>
    </source>
</evidence>
<dbReference type="PANTHER" id="PTHR14155:SF499">
    <property type="entry name" value="RING-TYPE DOMAIN-CONTAINING PROTEIN"/>
    <property type="match status" value="1"/>
</dbReference>
<protein>
    <recommendedName>
        <fullName evidence="2">RING-type E3 ubiquitin transferase</fullName>
        <ecNumber evidence="2">2.3.2.27</ecNumber>
    </recommendedName>
</protein>
<evidence type="ECO:0000313" key="11">
    <source>
        <dbReference type="Proteomes" id="UP000823388"/>
    </source>
</evidence>
<organism evidence="10 11">
    <name type="scientific">Panicum virgatum</name>
    <name type="common">Blackwell switchgrass</name>
    <dbReference type="NCBI Taxonomy" id="38727"/>
    <lineage>
        <taxon>Eukaryota</taxon>
        <taxon>Viridiplantae</taxon>
        <taxon>Streptophyta</taxon>
        <taxon>Embryophyta</taxon>
        <taxon>Tracheophyta</taxon>
        <taxon>Spermatophyta</taxon>
        <taxon>Magnoliopsida</taxon>
        <taxon>Liliopsida</taxon>
        <taxon>Poales</taxon>
        <taxon>Poaceae</taxon>
        <taxon>PACMAD clade</taxon>
        <taxon>Panicoideae</taxon>
        <taxon>Panicodae</taxon>
        <taxon>Paniceae</taxon>
        <taxon>Panicinae</taxon>
        <taxon>Panicum</taxon>
        <taxon>Panicum sect. Hiantes</taxon>
    </lineage>
</organism>
<evidence type="ECO:0000259" key="9">
    <source>
        <dbReference type="PROSITE" id="PS50089"/>
    </source>
</evidence>
<evidence type="ECO:0000256" key="8">
    <source>
        <dbReference type="SAM" id="SignalP"/>
    </source>
</evidence>
<feature type="chain" id="PRO_5035844146" description="RING-type E3 ubiquitin transferase" evidence="8">
    <location>
        <begin position="23"/>
        <end position="148"/>
    </location>
</feature>
<keyword evidence="11" id="KW-1185">Reference proteome</keyword>
<dbReference type="EC" id="2.3.2.27" evidence="2"/>
<dbReference type="Proteomes" id="UP000823388">
    <property type="component" value="Chromosome 4K"/>
</dbReference>
<dbReference type="PROSITE" id="PS50089">
    <property type="entry name" value="ZF_RING_2"/>
    <property type="match status" value="1"/>
</dbReference>
<evidence type="ECO:0000256" key="2">
    <source>
        <dbReference type="ARBA" id="ARBA00012483"/>
    </source>
</evidence>
<dbReference type="AlphaFoldDB" id="A0A8T0TR59"/>
<name>A0A8T0TR59_PANVG</name>
<evidence type="ECO:0000313" key="10">
    <source>
        <dbReference type="EMBL" id="KAG2610359.1"/>
    </source>
</evidence>
<keyword evidence="3" id="KW-0479">Metal-binding</keyword>
<evidence type="ECO:0000256" key="3">
    <source>
        <dbReference type="ARBA" id="ARBA00022723"/>
    </source>
</evidence>
<dbReference type="SUPFAM" id="SSF57850">
    <property type="entry name" value="RING/U-box"/>
    <property type="match status" value="1"/>
</dbReference>
<comment type="catalytic activity">
    <reaction evidence="1">
        <text>S-ubiquitinyl-[E2 ubiquitin-conjugating enzyme]-L-cysteine + [acceptor protein]-L-lysine = [E2 ubiquitin-conjugating enzyme]-L-cysteine + N(6)-ubiquitinyl-[acceptor protein]-L-lysine.</text>
        <dbReference type="EC" id="2.3.2.27"/>
    </reaction>
</comment>
<evidence type="ECO:0000256" key="4">
    <source>
        <dbReference type="ARBA" id="ARBA00022771"/>
    </source>
</evidence>
<dbReference type="OrthoDB" id="694186at2759"/>
<evidence type="ECO:0000256" key="7">
    <source>
        <dbReference type="PROSITE-ProRule" id="PRU00175"/>
    </source>
</evidence>
<dbReference type="GO" id="GO:0061630">
    <property type="term" value="F:ubiquitin protein ligase activity"/>
    <property type="evidence" value="ECO:0007669"/>
    <property type="project" value="UniProtKB-EC"/>
</dbReference>
<accession>A0A8T0TR59</accession>
<dbReference type="SMART" id="SM00184">
    <property type="entry name" value="RING"/>
    <property type="match status" value="1"/>
</dbReference>
<comment type="caution">
    <text evidence="10">The sequence shown here is derived from an EMBL/GenBank/DDBJ whole genome shotgun (WGS) entry which is preliminary data.</text>
</comment>
<keyword evidence="4 7" id="KW-0863">Zinc-finger</keyword>
<keyword evidence="5" id="KW-0862">Zinc</keyword>
<gene>
    <name evidence="10" type="ORF">PVAP13_4KG186733</name>
</gene>
<feature type="domain" description="RING-type" evidence="9">
    <location>
        <begin position="89"/>
        <end position="131"/>
    </location>
</feature>
<dbReference type="PANTHER" id="PTHR14155">
    <property type="entry name" value="RING FINGER DOMAIN-CONTAINING"/>
    <property type="match status" value="1"/>
</dbReference>
<comment type="similarity">
    <text evidence="6">Belongs to the RING-type zinc finger family. ATL subfamily.</text>
</comment>
<evidence type="ECO:0000256" key="1">
    <source>
        <dbReference type="ARBA" id="ARBA00000900"/>
    </source>
</evidence>
<sequence length="148" mass="15744">MDANGATLLLFALLLLLTVCCCCCVSVDQPDRPAESPERRVARALAEWEALAARAEAALAARAVAAVAPVLTPLPYFPYAPRAGVVAECSICLEPLRQWQLCSEVPACRHVFHRECLGAWARSNGSCPLCRAKIVPGRSSDGVAVADV</sequence>